<gene>
    <name evidence="1" type="ORF">ACEZ3G_00140</name>
</gene>
<evidence type="ECO:0000313" key="2">
    <source>
        <dbReference type="Proteomes" id="UP001595191"/>
    </source>
</evidence>
<sequence>MYTTEKHAIDQDQKAQIHKGKALDYFYGTIKMLVYVDQERKRENDKNPL</sequence>
<dbReference type="Proteomes" id="UP001595191">
    <property type="component" value="Unassembled WGS sequence"/>
</dbReference>
<accession>A0ACC7LEJ0</accession>
<keyword evidence="2" id="KW-1185">Reference proteome</keyword>
<evidence type="ECO:0000313" key="1">
    <source>
        <dbReference type="EMBL" id="MFH6601866.1"/>
    </source>
</evidence>
<protein>
    <submittedName>
        <fullName evidence="1">Uncharacterized protein</fullName>
    </submittedName>
</protein>
<dbReference type="EMBL" id="JBHFPV010000001">
    <property type="protein sequence ID" value="MFH6601866.1"/>
    <property type="molecule type" value="Genomic_DNA"/>
</dbReference>
<reference evidence="1" key="1">
    <citation type="submission" date="2024-09" db="EMBL/GenBank/DDBJ databases">
        <authorList>
            <person name="Liu J."/>
        </authorList>
    </citation>
    <scope>NUCLEOTIDE SEQUENCE</scope>
    <source>
        <strain evidence="1">NBU2967</strain>
    </source>
</reference>
<organism evidence="1 2">
    <name type="scientific">Meishania litoralis</name>
    <dbReference type="NCBI Taxonomy" id="3434685"/>
    <lineage>
        <taxon>Bacteria</taxon>
        <taxon>Pseudomonadati</taxon>
        <taxon>Bacteroidota</taxon>
        <taxon>Flavobacteriia</taxon>
        <taxon>Flavobacteriales</taxon>
        <taxon>Flavobacteriaceae</taxon>
        <taxon>Meishania</taxon>
    </lineage>
</organism>
<name>A0ACC7LEJ0_9FLAO</name>
<proteinExistence type="predicted"/>
<comment type="caution">
    <text evidence="1">The sequence shown here is derived from an EMBL/GenBank/DDBJ whole genome shotgun (WGS) entry which is preliminary data.</text>
</comment>